<dbReference type="Gene3D" id="1.25.40.10">
    <property type="entry name" value="Tetratricopeptide repeat domain"/>
    <property type="match status" value="2"/>
</dbReference>
<organism evidence="3 4">
    <name type="scientific">Podila minutissima</name>
    <dbReference type="NCBI Taxonomy" id="64525"/>
    <lineage>
        <taxon>Eukaryota</taxon>
        <taxon>Fungi</taxon>
        <taxon>Fungi incertae sedis</taxon>
        <taxon>Mucoromycota</taxon>
        <taxon>Mortierellomycotina</taxon>
        <taxon>Mortierellomycetes</taxon>
        <taxon>Mortierellales</taxon>
        <taxon>Mortierellaceae</taxon>
        <taxon>Podila</taxon>
    </lineage>
</organism>
<gene>
    <name evidence="3" type="ORF">BG006_005522</name>
</gene>
<dbReference type="Pfam" id="PF08238">
    <property type="entry name" value="Sel1"/>
    <property type="match status" value="5"/>
</dbReference>
<dbReference type="InterPro" id="IPR000719">
    <property type="entry name" value="Prot_kinase_dom"/>
</dbReference>
<evidence type="ECO:0000256" key="1">
    <source>
        <dbReference type="ARBA" id="ARBA00038101"/>
    </source>
</evidence>
<dbReference type="Pfam" id="PF07714">
    <property type="entry name" value="PK_Tyr_Ser-Thr"/>
    <property type="match status" value="1"/>
</dbReference>
<evidence type="ECO:0000313" key="3">
    <source>
        <dbReference type="EMBL" id="KAF9331638.1"/>
    </source>
</evidence>
<name>A0A9P5VM44_9FUNG</name>
<dbReference type="InterPro" id="IPR050767">
    <property type="entry name" value="Sel1_AlgK"/>
</dbReference>
<comment type="similarity">
    <text evidence="1">Belongs to the sel-1 family.</text>
</comment>
<protein>
    <recommendedName>
        <fullName evidence="2">Protein kinase domain-containing protein</fullName>
    </recommendedName>
</protein>
<dbReference type="InterPro" id="IPR011990">
    <property type="entry name" value="TPR-like_helical_dom_sf"/>
</dbReference>
<accession>A0A9P5VM44</accession>
<dbReference type="Gene3D" id="1.10.510.10">
    <property type="entry name" value="Transferase(Phosphotransferase) domain 1"/>
    <property type="match status" value="1"/>
</dbReference>
<dbReference type="PANTHER" id="PTHR11102">
    <property type="entry name" value="SEL-1-LIKE PROTEIN"/>
    <property type="match status" value="1"/>
</dbReference>
<proteinExistence type="inferred from homology"/>
<dbReference type="InterPro" id="IPR011009">
    <property type="entry name" value="Kinase-like_dom_sf"/>
</dbReference>
<evidence type="ECO:0000313" key="4">
    <source>
        <dbReference type="Proteomes" id="UP000696485"/>
    </source>
</evidence>
<dbReference type="PANTHER" id="PTHR11102:SF160">
    <property type="entry name" value="ERAD-ASSOCIATED E3 UBIQUITIN-PROTEIN LIGASE COMPONENT HRD3"/>
    <property type="match status" value="1"/>
</dbReference>
<dbReference type="SUPFAM" id="SSF81901">
    <property type="entry name" value="HCP-like"/>
    <property type="match status" value="2"/>
</dbReference>
<dbReference type="GO" id="GO:0004672">
    <property type="term" value="F:protein kinase activity"/>
    <property type="evidence" value="ECO:0007669"/>
    <property type="project" value="InterPro"/>
</dbReference>
<dbReference type="AlphaFoldDB" id="A0A9P5VM44"/>
<dbReference type="SUPFAM" id="SSF56112">
    <property type="entry name" value="Protein kinase-like (PK-like)"/>
    <property type="match status" value="1"/>
</dbReference>
<dbReference type="Proteomes" id="UP000696485">
    <property type="component" value="Unassembled WGS sequence"/>
</dbReference>
<evidence type="ECO:0000259" key="2">
    <source>
        <dbReference type="PROSITE" id="PS50011"/>
    </source>
</evidence>
<dbReference type="GO" id="GO:0005524">
    <property type="term" value="F:ATP binding"/>
    <property type="evidence" value="ECO:0007669"/>
    <property type="project" value="InterPro"/>
</dbReference>
<keyword evidence="4" id="KW-1185">Reference proteome</keyword>
<comment type="caution">
    <text evidence="3">The sequence shown here is derived from an EMBL/GenBank/DDBJ whole genome shotgun (WGS) entry which is preliminary data.</text>
</comment>
<dbReference type="CDD" id="cd00180">
    <property type="entry name" value="PKc"/>
    <property type="match status" value="1"/>
</dbReference>
<feature type="domain" description="Protein kinase" evidence="2">
    <location>
        <begin position="1"/>
        <end position="286"/>
    </location>
</feature>
<reference evidence="3" key="1">
    <citation type="journal article" date="2020" name="Fungal Divers.">
        <title>Resolving the Mortierellaceae phylogeny through synthesis of multi-gene phylogenetics and phylogenomics.</title>
        <authorList>
            <person name="Vandepol N."/>
            <person name="Liber J."/>
            <person name="Desiro A."/>
            <person name="Na H."/>
            <person name="Kennedy M."/>
            <person name="Barry K."/>
            <person name="Grigoriev I.V."/>
            <person name="Miller A.N."/>
            <person name="O'Donnell K."/>
            <person name="Stajich J.E."/>
            <person name="Bonito G."/>
        </authorList>
    </citation>
    <scope>NUCLEOTIDE SEQUENCE</scope>
    <source>
        <strain evidence="3">NVP1</strain>
    </source>
</reference>
<dbReference type="EMBL" id="JAAAUY010000310">
    <property type="protein sequence ID" value="KAF9331638.1"/>
    <property type="molecule type" value="Genomic_DNA"/>
</dbReference>
<dbReference type="InterPro" id="IPR006597">
    <property type="entry name" value="Sel1-like"/>
</dbReference>
<dbReference type="PROSITE" id="PS50011">
    <property type="entry name" value="PROTEIN_KINASE_DOM"/>
    <property type="match status" value="1"/>
</dbReference>
<sequence length="428" mass="48240">MCCSCVFDRTLPEKDVSRSPRARVRVGQCGVRAVIIKEVVRNASSRNLMEIRNSNIIRFFHHCSNIQVMDVAPRGTLARALSSVGKSGETARFLSTVVDKKEEIARQISSGLEYLHAKGIVHRKIRTDNILLTRHLDAKIGGFGSDDLDCEDKRWMAPELFSVPPEYSKYSDIFALGVVMEEMGKFGAGSPDYTSWMRRCKEKDCNKRPLKCPLPILEDFSKTEKSKKSRRPDEGLPALEWLAREGSGVVAHMLGNMYLNGIKVPIDKDKAQEWFLEAAKLGHEIAQLHTGLHFQQIGDNSEAENWFRASADQGYEIAWCALGDLFVLQKRYEEAHEMYIKAATRGIAEAQLRLGVSYFSGFVEQDDSKAFQIFQKAADQGHPYAEYQLGCMYLEGRGTEENLSEAQKMFERAANQGVVFPPPTEIKI</sequence>
<dbReference type="SMART" id="SM00671">
    <property type="entry name" value="SEL1"/>
    <property type="match status" value="5"/>
</dbReference>
<dbReference type="InterPro" id="IPR001245">
    <property type="entry name" value="Ser-Thr/Tyr_kinase_cat_dom"/>
</dbReference>